<dbReference type="EMBL" id="JAPQER010000016">
    <property type="protein sequence ID" value="MCY6485904.1"/>
    <property type="molecule type" value="Genomic_DNA"/>
</dbReference>
<feature type="transmembrane region" description="Helical" evidence="1">
    <location>
        <begin position="83"/>
        <end position="102"/>
    </location>
</feature>
<sequence>MLKIFGRLVGLKDDDLKYDSEALVFTLIGIAFFMILGIFKSITKEDILTLQLIIQNIFTLLYLNTNFDFSYISNIAEYQNDCLLSIIYLSIAFLMVIKFIILKFICKIGLDKHGVTNTSLQKKA</sequence>
<keyword evidence="1" id="KW-1133">Transmembrane helix</keyword>
<keyword evidence="1" id="KW-0472">Membrane</keyword>
<evidence type="ECO:0000313" key="3">
    <source>
        <dbReference type="Proteomes" id="UP001078443"/>
    </source>
</evidence>
<accession>A0ABT4D3T3</accession>
<evidence type="ECO:0000256" key="1">
    <source>
        <dbReference type="SAM" id="Phobius"/>
    </source>
</evidence>
<protein>
    <submittedName>
        <fullName evidence="2">Uncharacterized protein</fullName>
    </submittedName>
</protein>
<feature type="transmembrane region" description="Helical" evidence="1">
    <location>
        <begin position="46"/>
        <end position="63"/>
    </location>
</feature>
<dbReference type="Proteomes" id="UP001078443">
    <property type="component" value="Unassembled WGS sequence"/>
</dbReference>
<dbReference type="RefSeq" id="WP_268042659.1">
    <property type="nucleotide sequence ID" value="NZ_JAPQER010000016.1"/>
</dbReference>
<keyword evidence="3" id="KW-1185">Reference proteome</keyword>
<name>A0ABT4D3T3_9CLOT</name>
<comment type="caution">
    <text evidence="2">The sequence shown here is derived from an EMBL/GenBank/DDBJ whole genome shotgun (WGS) entry which is preliminary data.</text>
</comment>
<proteinExistence type="predicted"/>
<evidence type="ECO:0000313" key="2">
    <source>
        <dbReference type="EMBL" id="MCY6485904.1"/>
    </source>
</evidence>
<reference evidence="2" key="1">
    <citation type="submission" date="2022-12" db="EMBL/GenBank/DDBJ databases">
        <authorList>
            <person name="Wang J."/>
        </authorList>
    </citation>
    <scope>NUCLEOTIDE SEQUENCE</scope>
    <source>
        <strain evidence="2">HY-45-18</strain>
    </source>
</reference>
<gene>
    <name evidence="2" type="ORF">OW763_16455</name>
</gene>
<keyword evidence="1" id="KW-0812">Transmembrane</keyword>
<feature type="transmembrane region" description="Helical" evidence="1">
    <location>
        <begin position="20"/>
        <end position="39"/>
    </location>
</feature>
<organism evidence="2 3">
    <name type="scientific">Clostridium aestuarii</name>
    <dbReference type="NCBI Taxonomy" id="338193"/>
    <lineage>
        <taxon>Bacteria</taxon>
        <taxon>Bacillati</taxon>
        <taxon>Bacillota</taxon>
        <taxon>Clostridia</taxon>
        <taxon>Eubacteriales</taxon>
        <taxon>Clostridiaceae</taxon>
        <taxon>Clostridium</taxon>
    </lineage>
</organism>